<evidence type="ECO:0000256" key="13">
    <source>
        <dbReference type="RuleBase" id="RU004169"/>
    </source>
</evidence>
<evidence type="ECO:0000259" key="14">
    <source>
        <dbReference type="PROSITE" id="PS00906"/>
    </source>
</evidence>
<evidence type="ECO:0000256" key="4">
    <source>
        <dbReference type="ARBA" id="ARBA00009935"/>
    </source>
</evidence>
<dbReference type="OrthoDB" id="339900at2759"/>
<evidence type="ECO:0000256" key="8">
    <source>
        <dbReference type="ARBA" id="ARBA00022490"/>
    </source>
</evidence>
<evidence type="ECO:0000256" key="11">
    <source>
        <dbReference type="ARBA" id="ARBA00023244"/>
    </source>
</evidence>
<keyword evidence="17" id="KW-1185">Reference proteome</keyword>
<dbReference type="HAMAP" id="MF_00218">
    <property type="entry name" value="URO_D"/>
    <property type="match status" value="1"/>
</dbReference>
<gene>
    <name evidence="16" type="primary">HEM12</name>
    <name evidence="16" type="ORF">IWQ62_001764</name>
</gene>
<protein>
    <recommendedName>
        <fullName evidence="7 12">Uroporphyrinogen decarboxylase</fullName>
        <ecNumber evidence="6 12">4.1.1.37</ecNumber>
    </recommendedName>
</protein>
<evidence type="ECO:0000256" key="10">
    <source>
        <dbReference type="ARBA" id="ARBA00023239"/>
    </source>
</evidence>
<dbReference type="GO" id="GO:0006783">
    <property type="term" value="P:heme biosynthetic process"/>
    <property type="evidence" value="ECO:0007669"/>
    <property type="project" value="TreeGrafter"/>
</dbReference>
<comment type="function">
    <text evidence="1">Catalyzes the decarboxylation of four acetate groups of uroporphyrinogen-III to yield coproporphyrinogen-III.</text>
</comment>
<organism evidence="16 17">
    <name type="scientific">Dispira parvispora</name>
    <dbReference type="NCBI Taxonomy" id="1520584"/>
    <lineage>
        <taxon>Eukaryota</taxon>
        <taxon>Fungi</taxon>
        <taxon>Fungi incertae sedis</taxon>
        <taxon>Zoopagomycota</taxon>
        <taxon>Kickxellomycotina</taxon>
        <taxon>Dimargaritomycetes</taxon>
        <taxon>Dimargaritales</taxon>
        <taxon>Dimargaritaceae</taxon>
        <taxon>Dispira</taxon>
    </lineage>
</organism>
<dbReference type="InterPro" id="IPR006361">
    <property type="entry name" value="Uroporphyrinogen_deCO2ase_HemE"/>
</dbReference>
<proteinExistence type="inferred from homology"/>
<comment type="similarity">
    <text evidence="4 13">Belongs to the uroporphyrinogen decarboxylase family.</text>
</comment>
<feature type="domain" description="Uroporphyrinogen decarboxylase (URO-D)" evidence="14">
    <location>
        <begin position="25"/>
        <end position="34"/>
    </location>
</feature>
<evidence type="ECO:0000256" key="3">
    <source>
        <dbReference type="ARBA" id="ARBA00004804"/>
    </source>
</evidence>
<comment type="subunit">
    <text evidence="5">Homodimer.</text>
</comment>
<comment type="caution">
    <text evidence="16">The sequence shown here is derived from an EMBL/GenBank/DDBJ whole genome shotgun (WGS) entry which is preliminary data.</text>
</comment>
<feature type="domain" description="Uroporphyrinogen decarboxylase (URO-D)" evidence="15">
    <location>
        <begin position="149"/>
        <end position="165"/>
    </location>
</feature>
<keyword evidence="10 12" id="KW-0456">Lyase</keyword>
<evidence type="ECO:0000313" key="16">
    <source>
        <dbReference type="EMBL" id="KAJ1967585.1"/>
    </source>
</evidence>
<dbReference type="PROSITE" id="PS00907">
    <property type="entry name" value="UROD_2"/>
    <property type="match status" value="1"/>
</dbReference>
<evidence type="ECO:0000256" key="9">
    <source>
        <dbReference type="ARBA" id="ARBA00022793"/>
    </source>
</evidence>
<accession>A0A9W8AX70</accession>
<evidence type="ECO:0000256" key="2">
    <source>
        <dbReference type="ARBA" id="ARBA00004496"/>
    </source>
</evidence>
<dbReference type="CDD" id="cd00717">
    <property type="entry name" value="URO-D"/>
    <property type="match status" value="1"/>
</dbReference>
<evidence type="ECO:0000256" key="6">
    <source>
        <dbReference type="ARBA" id="ARBA00012288"/>
    </source>
</evidence>
<dbReference type="InterPro" id="IPR038071">
    <property type="entry name" value="UROD/MetE-like_sf"/>
</dbReference>
<dbReference type="FunFam" id="3.20.20.210:FF:000001">
    <property type="entry name" value="Uroporphyrinogen decarboxylase"/>
    <property type="match status" value="1"/>
</dbReference>
<evidence type="ECO:0000256" key="12">
    <source>
        <dbReference type="RuleBase" id="RU000554"/>
    </source>
</evidence>
<evidence type="ECO:0000313" key="17">
    <source>
        <dbReference type="Proteomes" id="UP001150925"/>
    </source>
</evidence>
<evidence type="ECO:0000256" key="7">
    <source>
        <dbReference type="ARBA" id="ARBA00014308"/>
    </source>
</evidence>
<dbReference type="PANTHER" id="PTHR21091:SF169">
    <property type="entry name" value="UROPORPHYRINOGEN DECARBOXYLASE"/>
    <property type="match status" value="1"/>
</dbReference>
<keyword evidence="8" id="KW-0963">Cytoplasm</keyword>
<comment type="catalytic activity">
    <reaction evidence="12">
        <text>uroporphyrinogen III + 4 H(+) = coproporphyrinogen III + 4 CO2</text>
        <dbReference type="Rhea" id="RHEA:19865"/>
        <dbReference type="ChEBI" id="CHEBI:15378"/>
        <dbReference type="ChEBI" id="CHEBI:16526"/>
        <dbReference type="ChEBI" id="CHEBI:57308"/>
        <dbReference type="ChEBI" id="CHEBI:57309"/>
        <dbReference type="EC" id="4.1.1.37"/>
    </reaction>
</comment>
<dbReference type="EMBL" id="JANBPY010000313">
    <property type="protein sequence ID" value="KAJ1967585.1"/>
    <property type="molecule type" value="Genomic_DNA"/>
</dbReference>
<dbReference type="AlphaFoldDB" id="A0A9W8AX70"/>
<sequence length="379" mass="42480">MSTFPPLKNDLILRAARGQPTERTPVWVMRQAGRYLPEFRKVREQHDFFSMCRTPEIASEITLQPVRRYQGLLDAAIIFSDILVIPQALGMTVEMVPGKGPHFPDPLVTPEDITRQIPHEKIDVVGQLGYVLEALTLTRHQLNGEVPLLGFVGAPWTLMAYMVEGGGSKTFSKAKRWLYQYPEASHRLLRMLTDACVDFLVGQVKAGAQMVQVFDSWAGELGPDDFTTFSLPYLKEIAQRVKATLATSSVAEHHHVPMTVFAKGAHYAIAQLGATEYDVISLDWTMDPSHVRSQLSTGKTLQGNLDPCILFAPHDEIRQRTRAMFEQFSAWDGEGQRHIANLGHGMHPDHDPEALRVYFSTIREVSTQLKASSFANNSK</sequence>
<dbReference type="InterPro" id="IPR000257">
    <property type="entry name" value="Uroporphyrinogen_deCOase"/>
</dbReference>
<keyword evidence="11 12" id="KW-0627">Porphyrin biosynthesis</keyword>
<dbReference type="GO" id="GO:0005829">
    <property type="term" value="C:cytosol"/>
    <property type="evidence" value="ECO:0007669"/>
    <property type="project" value="TreeGrafter"/>
</dbReference>
<comment type="subcellular location">
    <subcellularLocation>
        <location evidence="2">Cytoplasm</location>
    </subcellularLocation>
</comment>
<dbReference type="Gene3D" id="3.20.20.210">
    <property type="match status" value="1"/>
</dbReference>
<evidence type="ECO:0000256" key="5">
    <source>
        <dbReference type="ARBA" id="ARBA00011738"/>
    </source>
</evidence>
<reference evidence="16" key="1">
    <citation type="submission" date="2022-07" db="EMBL/GenBank/DDBJ databases">
        <title>Phylogenomic reconstructions and comparative analyses of Kickxellomycotina fungi.</title>
        <authorList>
            <person name="Reynolds N.K."/>
            <person name="Stajich J.E."/>
            <person name="Barry K."/>
            <person name="Grigoriev I.V."/>
            <person name="Crous P."/>
            <person name="Smith M.E."/>
        </authorList>
    </citation>
    <scope>NUCLEOTIDE SEQUENCE</scope>
    <source>
        <strain evidence="16">RSA 1196</strain>
    </source>
</reference>
<comment type="pathway">
    <text evidence="3 12">Porphyrin-containing compound metabolism; protoporphyrin-IX biosynthesis; coproporphyrinogen-III from 5-aminolevulinate: step 4/4.</text>
</comment>
<evidence type="ECO:0000259" key="15">
    <source>
        <dbReference type="PROSITE" id="PS00907"/>
    </source>
</evidence>
<dbReference type="PROSITE" id="PS00906">
    <property type="entry name" value="UROD_1"/>
    <property type="match status" value="1"/>
</dbReference>
<dbReference type="EC" id="4.1.1.37" evidence="6 12"/>
<keyword evidence="9 12" id="KW-0210">Decarboxylase</keyword>
<dbReference type="Proteomes" id="UP001150925">
    <property type="component" value="Unassembled WGS sequence"/>
</dbReference>
<dbReference type="SUPFAM" id="SSF51726">
    <property type="entry name" value="UROD/MetE-like"/>
    <property type="match status" value="1"/>
</dbReference>
<dbReference type="NCBIfam" id="TIGR01464">
    <property type="entry name" value="hemE"/>
    <property type="match status" value="1"/>
</dbReference>
<dbReference type="GO" id="GO:0004853">
    <property type="term" value="F:uroporphyrinogen decarboxylase activity"/>
    <property type="evidence" value="ECO:0007669"/>
    <property type="project" value="UniProtKB-EC"/>
</dbReference>
<evidence type="ECO:0000256" key="1">
    <source>
        <dbReference type="ARBA" id="ARBA00002448"/>
    </source>
</evidence>
<name>A0A9W8AX70_9FUNG</name>
<dbReference type="Pfam" id="PF01208">
    <property type="entry name" value="URO-D"/>
    <property type="match status" value="1"/>
</dbReference>
<dbReference type="PANTHER" id="PTHR21091">
    <property type="entry name" value="METHYLTETRAHYDROFOLATE:HOMOCYSTEINE METHYLTRANSFERASE RELATED"/>
    <property type="match status" value="1"/>
</dbReference>